<reference evidence="4 5" key="1">
    <citation type="submission" date="2017-03" db="EMBL/GenBank/DDBJ databases">
        <authorList>
            <person name="Afonso C.L."/>
            <person name="Miller P.J."/>
            <person name="Scott M.A."/>
            <person name="Spackman E."/>
            <person name="Goraichik I."/>
            <person name="Dimitrov K.M."/>
            <person name="Suarez D.L."/>
            <person name="Swayne D.E."/>
        </authorList>
    </citation>
    <scope>NUCLEOTIDE SEQUENCE [LARGE SCALE GENOMIC DNA]</scope>
    <source>
        <strain evidence="4">SB41UT1</strain>
    </source>
</reference>
<dbReference type="PANTHER" id="PTHR30035">
    <property type="entry name" value="LIPOPROTEIN VACJ-RELATED"/>
    <property type="match status" value="1"/>
</dbReference>
<comment type="similarity">
    <text evidence="1">Belongs to the MlaA family.</text>
</comment>
<dbReference type="EMBL" id="FWPT01000003">
    <property type="protein sequence ID" value="SMA42995.1"/>
    <property type="molecule type" value="Genomic_DNA"/>
</dbReference>
<feature type="signal peptide" evidence="3">
    <location>
        <begin position="1"/>
        <end position="25"/>
    </location>
</feature>
<evidence type="ECO:0000256" key="2">
    <source>
        <dbReference type="ARBA" id="ARBA00022729"/>
    </source>
</evidence>
<protein>
    <submittedName>
        <fullName evidence="4">Putative phospholipid-binding lipoprotein MlaA</fullName>
    </submittedName>
</protein>
<evidence type="ECO:0000313" key="4">
    <source>
        <dbReference type="EMBL" id="SMA42995.1"/>
    </source>
</evidence>
<dbReference type="AlphaFoldDB" id="A0A1X7AHJ9"/>
<name>A0A1X7AHJ9_9GAMM</name>
<dbReference type="GO" id="GO:0016020">
    <property type="term" value="C:membrane"/>
    <property type="evidence" value="ECO:0007669"/>
    <property type="project" value="InterPro"/>
</dbReference>
<dbReference type="PANTHER" id="PTHR30035:SF3">
    <property type="entry name" value="INTERMEMBRANE PHOSPHOLIPID TRANSPORT SYSTEM LIPOPROTEIN MLAA"/>
    <property type="match status" value="1"/>
</dbReference>
<dbReference type="RefSeq" id="WP_207626590.1">
    <property type="nucleotide sequence ID" value="NZ_CBCSCN010000008.1"/>
</dbReference>
<gene>
    <name evidence="4" type="primary">mlaA</name>
    <name evidence="4" type="ORF">EHSB41UT_01535</name>
</gene>
<keyword evidence="4" id="KW-0449">Lipoprotein</keyword>
<proteinExistence type="inferred from homology"/>
<dbReference type="InterPro" id="IPR007428">
    <property type="entry name" value="MlaA"/>
</dbReference>
<evidence type="ECO:0000313" key="5">
    <source>
        <dbReference type="Proteomes" id="UP000196573"/>
    </source>
</evidence>
<accession>A0A1X7AHJ9</accession>
<evidence type="ECO:0000256" key="1">
    <source>
        <dbReference type="ARBA" id="ARBA00010634"/>
    </source>
</evidence>
<sequence length="233" mass="25581">MLNNLRGWLGAGCFMLVAAGASVQASEDVVSYDDPWEKVNRATFAFNDTLDTWVLKPVAKGYDTVTPKPVQGLVTNFFQNLGEIRNVANSLLQFELKEAGVSTGRFLVNSTVGMLGMVDVGTAVGMDHKYNDFGMTLARWHVPSGPYVVLPVLGPRTVRSTAGLLPDSAADPVTYVTPSHDKTWLQVTDTVNFRADLLDKEGLVVGDKYTFIRDAYLQRRAFLITGEAPRDDF</sequence>
<keyword evidence="2 3" id="KW-0732">Signal</keyword>
<dbReference type="Pfam" id="PF04333">
    <property type="entry name" value="MlaA"/>
    <property type="match status" value="1"/>
</dbReference>
<evidence type="ECO:0000256" key="3">
    <source>
        <dbReference type="SAM" id="SignalP"/>
    </source>
</evidence>
<keyword evidence="5" id="KW-1185">Reference proteome</keyword>
<dbReference type="Proteomes" id="UP000196573">
    <property type="component" value="Unassembled WGS sequence"/>
</dbReference>
<organism evidence="4 5">
    <name type="scientific">Parendozoicomonas haliclonae</name>
    <dbReference type="NCBI Taxonomy" id="1960125"/>
    <lineage>
        <taxon>Bacteria</taxon>
        <taxon>Pseudomonadati</taxon>
        <taxon>Pseudomonadota</taxon>
        <taxon>Gammaproteobacteria</taxon>
        <taxon>Oceanospirillales</taxon>
        <taxon>Endozoicomonadaceae</taxon>
        <taxon>Parendozoicomonas</taxon>
    </lineage>
</organism>
<dbReference type="PRINTS" id="PR01805">
    <property type="entry name" value="VACJLIPOPROT"/>
</dbReference>
<dbReference type="GO" id="GO:0120010">
    <property type="term" value="P:intermembrane phospholipid transfer"/>
    <property type="evidence" value="ECO:0007669"/>
    <property type="project" value="TreeGrafter"/>
</dbReference>
<feature type="chain" id="PRO_5013276334" evidence="3">
    <location>
        <begin position="26"/>
        <end position="233"/>
    </location>
</feature>